<dbReference type="GO" id="GO:0008013">
    <property type="term" value="F:beta-catenin binding"/>
    <property type="evidence" value="ECO:0007669"/>
    <property type="project" value="TreeGrafter"/>
</dbReference>
<comment type="subcellular location">
    <subcellularLocation>
        <location evidence="1">Cytoplasm</location>
    </subcellularLocation>
</comment>
<evidence type="ECO:0000256" key="4">
    <source>
        <dbReference type="SAM" id="Coils"/>
    </source>
</evidence>
<dbReference type="InterPro" id="IPR036723">
    <property type="entry name" value="Alpha-catenin/vinculin-like_sf"/>
</dbReference>
<organism evidence="6 7">
    <name type="scientific">Triplophysa tibetana</name>
    <dbReference type="NCBI Taxonomy" id="1572043"/>
    <lineage>
        <taxon>Eukaryota</taxon>
        <taxon>Metazoa</taxon>
        <taxon>Chordata</taxon>
        <taxon>Craniata</taxon>
        <taxon>Vertebrata</taxon>
        <taxon>Euteleostomi</taxon>
        <taxon>Actinopterygii</taxon>
        <taxon>Neopterygii</taxon>
        <taxon>Teleostei</taxon>
        <taxon>Ostariophysi</taxon>
        <taxon>Cypriniformes</taxon>
        <taxon>Nemacheilidae</taxon>
        <taxon>Triplophysa</taxon>
    </lineage>
</organism>
<evidence type="ECO:0000313" key="6">
    <source>
        <dbReference type="EMBL" id="KAA0718350.1"/>
    </source>
</evidence>
<evidence type="ECO:0000256" key="3">
    <source>
        <dbReference type="ARBA" id="ARBA00022490"/>
    </source>
</evidence>
<dbReference type="GO" id="GO:0016477">
    <property type="term" value="P:cell migration"/>
    <property type="evidence" value="ECO:0007669"/>
    <property type="project" value="TreeGrafter"/>
</dbReference>
<dbReference type="Pfam" id="PF01044">
    <property type="entry name" value="Vinculin"/>
    <property type="match status" value="2"/>
</dbReference>
<dbReference type="SUPFAM" id="SSF47220">
    <property type="entry name" value="alpha-catenin/vinculin-like"/>
    <property type="match status" value="2"/>
</dbReference>
<evidence type="ECO:0000313" key="7">
    <source>
        <dbReference type="Proteomes" id="UP000324632"/>
    </source>
</evidence>
<dbReference type="EMBL" id="SOYY01000008">
    <property type="protein sequence ID" value="KAA0718350.1"/>
    <property type="molecule type" value="Genomic_DNA"/>
</dbReference>
<dbReference type="GO" id="GO:0098609">
    <property type="term" value="P:cell-cell adhesion"/>
    <property type="evidence" value="ECO:0007669"/>
    <property type="project" value="TreeGrafter"/>
</dbReference>
<dbReference type="GO" id="GO:0016342">
    <property type="term" value="C:catenin complex"/>
    <property type="evidence" value="ECO:0007669"/>
    <property type="project" value="TreeGrafter"/>
</dbReference>
<dbReference type="Gene3D" id="1.20.120.230">
    <property type="entry name" value="Alpha-catenin/vinculin-like"/>
    <property type="match status" value="2"/>
</dbReference>
<dbReference type="GO" id="GO:0005737">
    <property type="term" value="C:cytoplasm"/>
    <property type="evidence" value="ECO:0007669"/>
    <property type="project" value="UniProtKB-SubCell"/>
</dbReference>
<dbReference type="Proteomes" id="UP000324632">
    <property type="component" value="Chromosome 8"/>
</dbReference>
<dbReference type="GO" id="GO:0051015">
    <property type="term" value="F:actin filament binding"/>
    <property type="evidence" value="ECO:0007669"/>
    <property type="project" value="InterPro"/>
</dbReference>
<gene>
    <name evidence="6" type="ORF">E1301_Tti019221</name>
</gene>
<feature type="compositionally biased region" description="Polar residues" evidence="5">
    <location>
        <begin position="1200"/>
        <end position="1214"/>
    </location>
</feature>
<evidence type="ECO:0000256" key="2">
    <source>
        <dbReference type="ARBA" id="ARBA00008376"/>
    </source>
</evidence>
<comment type="caution">
    <text evidence="6">The sequence shown here is derived from an EMBL/GenBank/DDBJ whole genome shotgun (WGS) entry which is preliminary data.</text>
</comment>
<evidence type="ECO:0000256" key="5">
    <source>
        <dbReference type="SAM" id="MobiDB-lite"/>
    </source>
</evidence>
<feature type="region of interest" description="Disordered" evidence="5">
    <location>
        <begin position="1440"/>
        <end position="1469"/>
    </location>
</feature>
<protein>
    <submittedName>
        <fullName evidence="6">Vinculin Metavinculin</fullName>
    </submittedName>
</protein>
<keyword evidence="7" id="KW-1185">Reference proteome</keyword>
<dbReference type="PANTHER" id="PTHR18914:SF30">
    <property type="entry name" value="VINCULIN_ALPHA-CATENIN FAMILY MEMBER 1"/>
    <property type="match status" value="1"/>
</dbReference>
<reference evidence="6 7" key="1">
    <citation type="journal article" date="2019" name="Mol. Ecol. Resour.">
        <title>Chromosome-level genome assembly of Triplophysa tibetana, a fish adapted to the harsh high-altitude environment of the Tibetan Plateau.</title>
        <authorList>
            <person name="Yang X."/>
            <person name="Liu H."/>
            <person name="Ma Z."/>
            <person name="Zou Y."/>
            <person name="Zou M."/>
            <person name="Mao Y."/>
            <person name="Li X."/>
            <person name="Wang H."/>
            <person name="Chen T."/>
            <person name="Wang W."/>
            <person name="Yang R."/>
        </authorList>
    </citation>
    <scope>NUCLEOTIDE SEQUENCE [LARGE SCALE GENOMIC DNA]</scope>
    <source>
        <strain evidence="6">TTIB1903HZAU</strain>
        <tissue evidence="6">Muscle</tissue>
    </source>
</reference>
<keyword evidence="3" id="KW-0963">Cytoplasm</keyword>
<sequence length="1469" mass="163771">MTSLLEDGLIKTGSIEQVMAPLSTHLCQLILLCGSDTELDQFTQLEAAATAVSKASKNMAAMTTRLMENTEDNILKIEMDPLVESLTVSGQHVLLATQKLSIQPEVMEHREELIEATQNVMLSVVKILLVEDDATVRKITAAADWLLHCLSQVGAAEDVSSLLKAFQVYSKAMLLLHSSLLERIQELRDNTQQKRLKASLDTLRKCVSMLHTAMYTTIKHPNSEEAQSAKHYILNQVESTVNDIVSTLKSKCEPGVMGSCGYYTEIQNTLQRMLSAPASVKDAGFDVMLRDLVLHSMMVANASRREIQLEVAGNCKLVLQRWSGISQQIKHYDDQELRNACASLSQQIHKVNDAVAKATMFQIMDIFVSSVVPLEQLVHAVSRISQEKLDDEELDVKTLEAQCENFEAHADKIAEVAGFISSLACDETSLEGVDNSRAFILQLKEAIEALILDIREDGVHCAVVLQKLKEITQRWREEMEQLLHVCSGIMNVKDFVCLALKEMGLDWGACVDANKDQNVQRFTKQAGLLIGHMSQVIQFVRRHVDKSDNPIYRNGLLVLIKQAESWAAEVTNCLTDIYSKTGLSIEEFSLLSDSVLIALRHFDVLREGLDGLQHPHLLSPLREGARQFDSTALCSVPISEARSDDDKTESEMSVHSSAIEDIQFKGYLETVQPIMEQNVPNTEEEWIVPVVESKPVVQLYNVDLLPLLCEVVSMTKGKDVEALNMACTGVLGLSNSYAQAAREATSVINTVDNLEMESLRSELVSLTPLLVQTAQETAMSSAMSTDNIYKHSAQFSDLIKSARKILMPVAGMWYHAVYSMFQNYVPSMLESITQELTEVMCLCADAVQLVTSVDIKMLGESHESIMTLQSKLQKAQTNTKNLTDLVGSRLTLTDELDGHCMLWALSIQVLLNSLDRILGTSDGKQMKHQMTPKKWLAAMSENSLRIQEAARLSSLNCLDSYKIKHLEELQEEVKMLTDSYLQVAEDFGTVSLSSVLTLAKSELLQRQLQIKMKALTCLLSKINKDYVTAIQNIIALACSVKSKDGSIETEDALAQFESEADLLMKSVKNATESIEDCFHFIRDPKERSNLRFFNDHLSFQMSDVLCRARMIAETQILGETLTLDIQTQCWSAKAHYLVEEISKLDGILDVTKEKIKAGLKGRESGGCMKPQISIPFTQKRETLHPIHKEANLTAKKKQDSTASKPNIQDVSSQDQNKEVTSRMSTRVPTFTSVDMTLSYTSLFLKRETEKWDDKGNQVVKVTKEMAEKLFHMAQYLKRKGPIHVSNSDKDIVLFNNRDLNSMFPQQSKDAFVTSAKDLVSSGQSITRFVRVIADHCLDKHCTEELCIIAEQIVTISNQLTIISSVNAVTPGCKSSDEILVKNAQNLLQTVIQGVRAAETACIRGLKQPEPNSEASKAAAFCFQWKKSLLIQRAQEQLNPETDDLGLRRTPQNSSLPSLAPPINVLDNFK</sequence>
<feature type="region of interest" description="Disordered" evidence="5">
    <location>
        <begin position="1190"/>
        <end position="1225"/>
    </location>
</feature>
<evidence type="ECO:0000256" key="1">
    <source>
        <dbReference type="ARBA" id="ARBA00004496"/>
    </source>
</evidence>
<dbReference type="GO" id="GO:0005912">
    <property type="term" value="C:adherens junction"/>
    <property type="evidence" value="ECO:0007669"/>
    <property type="project" value="TreeGrafter"/>
</dbReference>
<feature type="coiled-coil region" evidence="4">
    <location>
        <begin position="382"/>
        <end position="416"/>
    </location>
</feature>
<dbReference type="InterPro" id="IPR006077">
    <property type="entry name" value="Vinculin/catenin"/>
</dbReference>
<proteinExistence type="inferred from homology"/>
<accession>A0A5A9P8S5</accession>
<dbReference type="Gene3D" id="1.20.120.810">
    <property type="entry name" value="Vinculin, Vh2 four-helix bundle"/>
    <property type="match status" value="2"/>
</dbReference>
<name>A0A5A9P8S5_9TELE</name>
<comment type="similarity">
    <text evidence="2">Belongs to the vinculin/alpha-catenin family.</text>
</comment>
<dbReference type="PANTHER" id="PTHR18914">
    <property type="entry name" value="ALPHA CATENIN"/>
    <property type="match status" value="1"/>
</dbReference>
<keyword evidence="4" id="KW-0175">Coiled coil</keyword>